<dbReference type="GO" id="GO:0005886">
    <property type="term" value="C:plasma membrane"/>
    <property type="evidence" value="ECO:0007669"/>
    <property type="project" value="TreeGrafter"/>
</dbReference>
<dbReference type="Proteomes" id="UP000533269">
    <property type="component" value="Unassembled WGS sequence"/>
</dbReference>
<dbReference type="Gene3D" id="1.25.40.10">
    <property type="entry name" value="Tetratricopeptide repeat domain"/>
    <property type="match status" value="1"/>
</dbReference>
<evidence type="ECO:0000313" key="4">
    <source>
        <dbReference type="Proteomes" id="UP000533269"/>
    </source>
</evidence>
<dbReference type="SUPFAM" id="SSF48452">
    <property type="entry name" value="TPR-like"/>
    <property type="match status" value="1"/>
</dbReference>
<proteinExistence type="predicted"/>
<protein>
    <submittedName>
        <fullName evidence="3">Diguanylate cyclase (GGDEF)-like protein</fullName>
    </submittedName>
</protein>
<dbReference type="GO" id="GO:0043709">
    <property type="term" value="P:cell adhesion involved in single-species biofilm formation"/>
    <property type="evidence" value="ECO:0007669"/>
    <property type="project" value="TreeGrafter"/>
</dbReference>
<dbReference type="Gene3D" id="3.30.70.270">
    <property type="match status" value="1"/>
</dbReference>
<dbReference type="InterPro" id="IPR011990">
    <property type="entry name" value="TPR-like_helical_dom_sf"/>
</dbReference>
<dbReference type="EMBL" id="JACHVY010000001">
    <property type="protein sequence ID" value="MBB2899387.1"/>
    <property type="molecule type" value="Genomic_DNA"/>
</dbReference>
<evidence type="ECO:0000256" key="1">
    <source>
        <dbReference type="SAM" id="MobiDB-lite"/>
    </source>
</evidence>
<reference evidence="3 4" key="2">
    <citation type="submission" date="2020-08" db="EMBL/GenBank/DDBJ databases">
        <authorList>
            <person name="Partida-Martinez L."/>
            <person name="Huntemann M."/>
            <person name="Clum A."/>
            <person name="Wang J."/>
            <person name="Palaniappan K."/>
            <person name="Ritter S."/>
            <person name="Chen I.-M."/>
            <person name="Stamatis D."/>
            <person name="Reddy T."/>
            <person name="O'Malley R."/>
            <person name="Daum C."/>
            <person name="Shapiro N."/>
            <person name="Ivanova N."/>
            <person name="Kyrpides N."/>
            <person name="Woyke T."/>
        </authorList>
    </citation>
    <scope>NUCLEOTIDE SEQUENCE [LARGE SCALE GENOMIC DNA]</scope>
    <source>
        <strain evidence="3 4">AS2.23</strain>
    </source>
</reference>
<dbReference type="InterPro" id="IPR050469">
    <property type="entry name" value="Diguanylate_Cyclase"/>
</dbReference>
<dbReference type="CDD" id="cd01949">
    <property type="entry name" value="GGDEF"/>
    <property type="match status" value="1"/>
</dbReference>
<comment type="caution">
    <text evidence="3">The sequence shown here is derived from an EMBL/GenBank/DDBJ whole genome shotgun (WGS) entry which is preliminary data.</text>
</comment>
<dbReference type="InterPro" id="IPR043128">
    <property type="entry name" value="Rev_trsase/Diguanyl_cyclase"/>
</dbReference>
<dbReference type="GO" id="GO:1902201">
    <property type="term" value="P:negative regulation of bacterial-type flagellum-dependent cell motility"/>
    <property type="evidence" value="ECO:0007669"/>
    <property type="project" value="TreeGrafter"/>
</dbReference>
<dbReference type="FunFam" id="3.30.70.270:FF:000001">
    <property type="entry name" value="Diguanylate cyclase domain protein"/>
    <property type="match status" value="1"/>
</dbReference>
<name>A0A7W4XVK1_KINRA</name>
<dbReference type="InterPro" id="IPR000160">
    <property type="entry name" value="GGDEF_dom"/>
</dbReference>
<accession>A0A7W4XVK1</accession>
<gene>
    <name evidence="3" type="ORF">FHR75_000175</name>
</gene>
<reference evidence="3 4" key="1">
    <citation type="submission" date="2020-08" db="EMBL/GenBank/DDBJ databases">
        <title>The Agave Microbiome: Exploring the role of microbial communities in plant adaptations to desert environments.</title>
        <authorList>
            <person name="Partida-Martinez L.P."/>
        </authorList>
    </citation>
    <scope>NUCLEOTIDE SEQUENCE [LARGE SCALE GENOMIC DNA]</scope>
    <source>
        <strain evidence="3 4">AS2.23</strain>
    </source>
</reference>
<feature type="region of interest" description="Disordered" evidence="1">
    <location>
        <begin position="1"/>
        <end position="41"/>
    </location>
</feature>
<dbReference type="SUPFAM" id="SSF55073">
    <property type="entry name" value="Nucleotide cyclase"/>
    <property type="match status" value="1"/>
</dbReference>
<evidence type="ECO:0000313" key="3">
    <source>
        <dbReference type="EMBL" id="MBB2899387.1"/>
    </source>
</evidence>
<dbReference type="GO" id="GO:0052621">
    <property type="term" value="F:diguanylate cyclase activity"/>
    <property type="evidence" value="ECO:0007669"/>
    <property type="project" value="TreeGrafter"/>
</dbReference>
<organism evidence="3 4">
    <name type="scientific">Kineococcus radiotolerans</name>
    <dbReference type="NCBI Taxonomy" id="131568"/>
    <lineage>
        <taxon>Bacteria</taxon>
        <taxon>Bacillati</taxon>
        <taxon>Actinomycetota</taxon>
        <taxon>Actinomycetes</taxon>
        <taxon>Kineosporiales</taxon>
        <taxon>Kineosporiaceae</taxon>
        <taxon>Kineococcus</taxon>
    </lineage>
</organism>
<feature type="domain" description="GGDEF" evidence="2">
    <location>
        <begin position="427"/>
        <end position="558"/>
    </location>
</feature>
<dbReference type="Pfam" id="PF00990">
    <property type="entry name" value="GGDEF"/>
    <property type="match status" value="1"/>
</dbReference>
<dbReference type="AlphaFoldDB" id="A0A7W4XVK1"/>
<dbReference type="NCBIfam" id="TIGR00254">
    <property type="entry name" value="GGDEF"/>
    <property type="match status" value="1"/>
</dbReference>
<dbReference type="PROSITE" id="PS50887">
    <property type="entry name" value="GGDEF"/>
    <property type="match status" value="1"/>
</dbReference>
<dbReference type="SMART" id="SM00267">
    <property type="entry name" value="GGDEF"/>
    <property type="match status" value="1"/>
</dbReference>
<dbReference type="PANTHER" id="PTHR45138">
    <property type="entry name" value="REGULATORY COMPONENTS OF SENSORY TRANSDUCTION SYSTEM"/>
    <property type="match status" value="1"/>
</dbReference>
<dbReference type="InterPro" id="IPR029787">
    <property type="entry name" value="Nucleotide_cyclase"/>
</dbReference>
<evidence type="ECO:0000259" key="2">
    <source>
        <dbReference type="PROSITE" id="PS50887"/>
    </source>
</evidence>
<dbReference type="RefSeq" id="WP_183390054.1">
    <property type="nucleotide sequence ID" value="NZ_JACHVY010000001.1"/>
</dbReference>
<dbReference type="PANTHER" id="PTHR45138:SF9">
    <property type="entry name" value="DIGUANYLATE CYCLASE DGCM-RELATED"/>
    <property type="match status" value="1"/>
</dbReference>
<sequence length="558" mass="59128">MNGGSRCADLPRTALTRPAEPPVPGLPQPRATADPGPRPGAEDLQAALFDVAFLAGRDADGAAAQLDALTQRAVSWEQVSGEAGLLWQARLVGADVDGRRGGTAQLGLVARRALAWGESAGDAYVQARAHRLLATFHEVIGDSASALEHAVAAVAALDAVPAQGPRVPAWVGVDHETALGGAQLQLGAFEQARERFTRLLAAARADGDARTRVRTLNNLAYVELTAGRTAEAARLARELVQASADLAIPLSAGAWDTVAKVSMSVGDWSAAQATLLAAMGQAGCLTDAADTATLQINLAVCQRNLGQLREAARSLDAAEAQCEQRDLGEVRTALVLERSELAATGGDFRAAYELYRRFHVLEMERLSERKDARARVLAAVYETVEARRASDRFQELAERDHLTGLFNRRHLEQVAPAVLSAASAVGASSSLALLDIDHFKRINDTRSHQVGDAVLQRFGRLLAATGAGGDVVARIGGEEFVLLLPGQDARGARDRVRAVLQAVRQHDWDEVAPGLRVTASAGLTSTREGAASLAELLAAADRRLYTAKRGGRDRLVAR</sequence>